<gene>
    <name evidence="1" type="ORF">K435DRAFT_655980</name>
</gene>
<keyword evidence="2" id="KW-1185">Reference proteome</keyword>
<reference evidence="1 2" key="1">
    <citation type="journal article" date="2019" name="Nat. Ecol. Evol.">
        <title>Megaphylogeny resolves global patterns of mushroom evolution.</title>
        <authorList>
            <person name="Varga T."/>
            <person name="Krizsan K."/>
            <person name="Foldi C."/>
            <person name="Dima B."/>
            <person name="Sanchez-Garcia M."/>
            <person name="Sanchez-Ramirez S."/>
            <person name="Szollosi G.J."/>
            <person name="Szarkandi J.G."/>
            <person name="Papp V."/>
            <person name="Albert L."/>
            <person name="Andreopoulos W."/>
            <person name="Angelini C."/>
            <person name="Antonin V."/>
            <person name="Barry K.W."/>
            <person name="Bougher N.L."/>
            <person name="Buchanan P."/>
            <person name="Buyck B."/>
            <person name="Bense V."/>
            <person name="Catcheside P."/>
            <person name="Chovatia M."/>
            <person name="Cooper J."/>
            <person name="Damon W."/>
            <person name="Desjardin D."/>
            <person name="Finy P."/>
            <person name="Geml J."/>
            <person name="Haridas S."/>
            <person name="Hughes K."/>
            <person name="Justo A."/>
            <person name="Karasinski D."/>
            <person name="Kautmanova I."/>
            <person name="Kiss B."/>
            <person name="Kocsube S."/>
            <person name="Kotiranta H."/>
            <person name="LaButti K.M."/>
            <person name="Lechner B.E."/>
            <person name="Liimatainen K."/>
            <person name="Lipzen A."/>
            <person name="Lukacs Z."/>
            <person name="Mihaltcheva S."/>
            <person name="Morgado L.N."/>
            <person name="Niskanen T."/>
            <person name="Noordeloos M.E."/>
            <person name="Ohm R.A."/>
            <person name="Ortiz-Santana B."/>
            <person name="Ovrebo C."/>
            <person name="Racz N."/>
            <person name="Riley R."/>
            <person name="Savchenko A."/>
            <person name="Shiryaev A."/>
            <person name="Soop K."/>
            <person name="Spirin V."/>
            <person name="Szebenyi C."/>
            <person name="Tomsovsky M."/>
            <person name="Tulloss R.E."/>
            <person name="Uehling J."/>
            <person name="Grigoriev I.V."/>
            <person name="Vagvolgyi C."/>
            <person name="Papp T."/>
            <person name="Martin F.M."/>
            <person name="Miettinen O."/>
            <person name="Hibbett D.S."/>
            <person name="Nagy L.G."/>
        </authorList>
    </citation>
    <scope>NUCLEOTIDE SEQUENCE [LARGE SCALE GENOMIC DNA]</scope>
    <source>
        <strain evidence="1 2">CBS 962.96</strain>
    </source>
</reference>
<dbReference type="OrthoDB" id="3021788at2759"/>
<name>A0A4S8MET7_DENBC</name>
<protein>
    <submittedName>
        <fullName evidence="1">Uncharacterized protein</fullName>
    </submittedName>
</protein>
<dbReference type="Proteomes" id="UP000297245">
    <property type="component" value="Unassembled WGS sequence"/>
</dbReference>
<sequence>MALTYLLDELNYNSVAEFFFSYLQPIPRGSGNTVVSPRHRSSLKLFLQGQANIKPVNIVERMFDHRYSYPSPNCVDKAAQRDSAYSPSLSPNTIRYSRCSLSSWAVQKVGDRVYRDVEKLIYKNHHSSDSDVPSIQACLLASANDRTKAKGARTVTKEDLLGFKLMDRVSFFKNQARLAWYLTECMAHPRKKSALVERKRRPPHLAQIAAISSFVMARNQYANGFLAMQLGIWHFACHSHIDVTRIYCHMAGIVHKTTSARALAR</sequence>
<organism evidence="1 2">
    <name type="scientific">Dendrothele bispora (strain CBS 962.96)</name>
    <dbReference type="NCBI Taxonomy" id="1314807"/>
    <lineage>
        <taxon>Eukaryota</taxon>
        <taxon>Fungi</taxon>
        <taxon>Dikarya</taxon>
        <taxon>Basidiomycota</taxon>
        <taxon>Agaricomycotina</taxon>
        <taxon>Agaricomycetes</taxon>
        <taxon>Agaricomycetidae</taxon>
        <taxon>Agaricales</taxon>
        <taxon>Agaricales incertae sedis</taxon>
        <taxon>Dendrothele</taxon>
    </lineage>
</organism>
<evidence type="ECO:0000313" key="2">
    <source>
        <dbReference type="Proteomes" id="UP000297245"/>
    </source>
</evidence>
<dbReference type="AlphaFoldDB" id="A0A4S8MET7"/>
<accession>A0A4S8MET7</accession>
<dbReference type="EMBL" id="ML179094">
    <property type="protein sequence ID" value="THV01138.1"/>
    <property type="molecule type" value="Genomic_DNA"/>
</dbReference>
<evidence type="ECO:0000313" key="1">
    <source>
        <dbReference type="EMBL" id="THV01138.1"/>
    </source>
</evidence>
<proteinExistence type="predicted"/>